<proteinExistence type="predicted"/>
<feature type="region of interest" description="Disordered" evidence="1">
    <location>
        <begin position="1"/>
        <end position="41"/>
    </location>
</feature>
<accession>C4GJE6</accession>
<reference evidence="2" key="1">
    <citation type="submission" date="2009-04" db="EMBL/GenBank/DDBJ databases">
        <authorList>
            <person name="Weinstock G."/>
            <person name="Sodergren E."/>
            <person name="Clifton S."/>
            <person name="Fulton L."/>
            <person name="Fulton B."/>
            <person name="Courtney L."/>
            <person name="Fronick C."/>
            <person name="Harrison M."/>
            <person name="Strong C."/>
            <person name="Farmer C."/>
            <person name="Delahaunty K."/>
            <person name="Markovic C."/>
            <person name="Hall O."/>
            <person name="Minx P."/>
            <person name="Tomlinson C."/>
            <person name="Mitreva M."/>
            <person name="Nelson J."/>
            <person name="Hou S."/>
            <person name="Wollam A."/>
            <person name="Pepin K.H."/>
            <person name="Johnson M."/>
            <person name="Bhonagiri V."/>
            <person name="Nash W.E."/>
            <person name="Warren W."/>
            <person name="Chinwalla A."/>
            <person name="Mardis E.R."/>
            <person name="Wilson R.K."/>
        </authorList>
    </citation>
    <scope>NUCLEOTIDE SEQUENCE [LARGE SCALE GENOMIC DNA]</scope>
    <source>
        <strain evidence="2">ATCC 51147</strain>
    </source>
</reference>
<comment type="caution">
    <text evidence="2">The sequence shown here is derived from an EMBL/GenBank/DDBJ whole genome shotgun (WGS) entry which is preliminary data.</text>
</comment>
<dbReference type="Proteomes" id="UP000003009">
    <property type="component" value="Unassembled WGS sequence"/>
</dbReference>
<organism evidence="2 3">
    <name type="scientific">Kingella oralis ATCC 51147</name>
    <dbReference type="NCBI Taxonomy" id="629741"/>
    <lineage>
        <taxon>Bacteria</taxon>
        <taxon>Pseudomonadati</taxon>
        <taxon>Pseudomonadota</taxon>
        <taxon>Betaproteobacteria</taxon>
        <taxon>Neisseriales</taxon>
        <taxon>Neisseriaceae</taxon>
        <taxon>Kingella</taxon>
    </lineage>
</organism>
<evidence type="ECO:0000313" key="3">
    <source>
        <dbReference type="Proteomes" id="UP000003009"/>
    </source>
</evidence>
<gene>
    <name evidence="2" type="ORF">GCWU000324_02169</name>
</gene>
<keyword evidence="3" id="KW-1185">Reference proteome</keyword>
<name>C4GJE6_9NEIS</name>
<dbReference type="EMBL" id="ACJW02000003">
    <property type="protein sequence ID" value="EEP67918.1"/>
    <property type="molecule type" value="Genomic_DNA"/>
</dbReference>
<sequence>MQGLAPARGSRRNACAGEKLTIGSLKPHFRPASIHRTTQTS</sequence>
<dbReference type="AlphaFoldDB" id="C4GJE6"/>
<protein>
    <submittedName>
        <fullName evidence="2">Uncharacterized protein</fullName>
    </submittedName>
</protein>
<evidence type="ECO:0000313" key="2">
    <source>
        <dbReference type="EMBL" id="EEP67918.1"/>
    </source>
</evidence>
<dbReference type="STRING" id="629741.GCWU000324_02169"/>
<evidence type="ECO:0000256" key="1">
    <source>
        <dbReference type="SAM" id="MobiDB-lite"/>
    </source>
</evidence>
<dbReference type="HOGENOM" id="CLU_3271407_0_0_4"/>